<dbReference type="InterPro" id="IPR036167">
    <property type="entry name" value="tRNA_intron_Endo_cat-like_sf"/>
</dbReference>
<feature type="compositionally biased region" description="Low complexity" evidence="4">
    <location>
        <begin position="194"/>
        <end position="208"/>
    </location>
</feature>
<keyword evidence="6" id="KW-0255">Endonuclease</keyword>
<evidence type="ECO:0000256" key="1">
    <source>
        <dbReference type="ARBA" id="ARBA00008078"/>
    </source>
</evidence>
<evidence type="ECO:0000256" key="3">
    <source>
        <dbReference type="ARBA" id="ARBA00034031"/>
    </source>
</evidence>
<dbReference type="InterPro" id="IPR011856">
    <property type="entry name" value="tRNA_endonuc-like_dom_sf"/>
</dbReference>
<organism evidence="6 7">
    <name type="scientific">Pleodorina starrii</name>
    <dbReference type="NCBI Taxonomy" id="330485"/>
    <lineage>
        <taxon>Eukaryota</taxon>
        <taxon>Viridiplantae</taxon>
        <taxon>Chlorophyta</taxon>
        <taxon>core chlorophytes</taxon>
        <taxon>Chlorophyceae</taxon>
        <taxon>CS clade</taxon>
        <taxon>Chlamydomonadales</taxon>
        <taxon>Volvocaceae</taxon>
        <taxon>Pleodorina</taxon>
    </lineage>
</organism>
<dbReference type="Pfam" id="PF01974">
    <property type="entry name" value="tRNA_int_endo"/>
    <property type="match status" value="1"/>
</dbReference>
<dbReference type="GO" id="GO:0000213">
    <property type="term" value="F:tRNA-intron lyase activity"/>
    <property type="evidence" value="ECO:0007669"/>
    <property type="project" value="UniProtKB-EC"/>
</dbReference>
<dbReference type="InterPro" id="IPR006677">
    <property type="entry name" value="tRNA_intron_Endonuc_cat-like"/>
</dbReference>
<dbReference type="GO" id="GO:0000379">
    <property type="term" value="P:tRNA-type intron splice site recognition and cleavage"/>
    <property type="evidence" value="ECO:0007669"/>
    <property type="project" value="TreeGrafter"/>
</dbReference>
<feature type="region of interest" description="Disordered" evidence="4">
    <location>
        <begin position="83"/>
        <end position="231"/>
    </location>
</feature>
<comment type="caution">
    <text evidence="6">The sequence shown here is derived from an EMBL/GenBank/DDBJ whole genome shotgun (WGS) entry which is preliminary data.</text>
</comment>
<gene>
    <name evidence="6" type="primary">PLEST004540</name>
    <name evidence="6" type="ORF">PLESTB_000002800</name>
</gene>
<dbReference type="GO" id="GO:0005737">
    <property type="term" value="C:cytoplasm"/>
    <property type="evidence" value="ECO:0007669"/>
    <property type="project" value="TreeGrafter"/>
</dbReference>
<dbReference type="Proteomes" id="UP001165080">
    <property type="component" value="Unassembled WGS sequence"/>
</dbReference>
<dbReference type="Gene3D" id="3.40.1350.10">
    <property type="match status" value="1"/>
</dbReference>
<accession>A0A9W6B7F2</accession>
<keyword evidence="7" id="KW-1185">Reference proteome</keyword>
<evidence type="ECO:0000256" key="4">
    <source>
        <dbReference type="SAM" id="MobiDB-lite"/>
    </source>
</evidence>
<dbReference type="EC" id="4.6.1.16" evidence="2"/>
<dbReference type="GO" id="GO:0003676">
    <property type="term" value="F:nucleic acid binding"/>
    <property type="evidence" value="ECO:0007669"/>
    <property type="project" value="InterPro"/>
</dbReference>
<dbReference type="AlphaFoldDB" id="A0A9W6B7F2"/>
<dbReference type="InterPro" id="IPR006676">
    <property type="entry name" value="tRNA_splic"/>
</dbReference>
<keyword evidence="6" id="KW-0378">Hydrolase</keyword>
<dbReference type="SUPFAM" id="SSF53032">
    <property type="entry name" value="tRNA-intron endonuclease catalytic domain-like"/>
    <property type="match status" value="1"/>
</dbReference>
<feature type="compositionally biased region" description="Low complexity" evidence="4">
    <location>
        <begin position="101"/>
        <end position="149"/>
    </location>
</feature>
<protein>
    <recommendedName>
        <fullName evidence="2">tRNA-intron lyase</fullName>
        <ecNumber evidence="2">4.6.1.16</ecNumber>
    </recommendedName>
</protein>
<feature type="domain" description="tRNA intron endonuclease catalytic" evidence="5">
    <location>
        <begin position="336"/>
        <end position="424"/>
    </location>
</feature>
<sequence length="458" mass="47074">MGQLKRRRPQHLLRPDEMLATLASLRLHALLQHGGLWLAVTPETSELLNQCCTGQMDGGPGTAEEVAAVLIPLVGEEQLLQVRGPGTSGSRDGAAGGAGADGAAPVAGAGAATAAAQPAPLTPSGAPQPQAQTTQQQQQAAAGLSGAGDAEADESRAMEVDAGPQQQPAPSTADADPRDGRSREPGKADGGGAAAAAADASGSDTAAGVPDPASTAAGKVDDAVPATAPDGDAAAAPAAVASAAAGGRGSGPWVGRGRGGRRGGLQVAPYSPAAEGCRLVAVRLTLEEAFFLHYVLRCLEVYELQPGSPIPASAEHVRQLDTEGLWSACSAIRSNFVTSYAAYHHLKAKGWIPRSGLLYGVDYVVYQLHPVGAHSDFGVLVVPLGPDGSRGSGGPHEPPLGWLDLQITNRLINQVVKKLVLLYLYERPGPDHTTPRCLDNFAVEERIVRRWVPDATRD</sequence>
<comment type="similarity">
    <text evidence="1">Belongs to the tRNA-intron endonuclease family.</text>
</comment>
<evidence type="ECO:0000313" key="6">
    <source>
        <dbReference type="EMBL" id="GLC47574.1"/>
    </source>
</evidence>
<dbReference type="PANTHER" id="PTHR21227:SF0">
    <property type="entry name" value="TRNA-SPLICING ENDONUCLEASE SUBUNIT SEN2"/>
    <property type="match status" value="1"/>
</dbReference>
<evidence type="ECO:0000256" key="2">
    <source>
        <dbReference type="ARBA" id="ARBA00012573"/>
    </source>
</evidence>
<dbReference type="EMBL" id="BRXU01000001">
    <property type="protein sequence ID" value="GLC47574.1"/>
    <property type="molecule type" value="Genomic_DNA"/>
</dbReference>
<keyword evidence="6" id="KW-0540">Nuclease</keyword>
<proteinExistence type="inferred from homology"/>
<name>A0A9W6B7F2_9CHLO</name>
<evidence type="ECO:0000259" key="5">
    <source>
        <dbReference type="Pfam" id="PF01974"/>
    </source>
</evidence>
<comment type="catalytic activity">
    <reaction evidence="3">
        <text>pretRNA = a 3'-half-tRNA molecule with a 5'-OH end + a 5'-half-tRNA molecule with a 2',3'-cyclic phosphate end + an intron with a 2',3'-cyclic phosphate and a 5'-hydroxyl terminus.</text>
        <dbReference type="EC" id="4.6.1.16"/>
    </reaction>
</comment>
<dbReference type="GO" id="GO:0000214">
    <property type="term" value="C:tRNA-intron endonuclease complex"/>
    <property type="evidence" value="ECO:0007669"/>
    <property type="project" value="TreeGrafter"/>
</dbReference>
<evidence type="ECO:0000313" key="7">
    <source>
        <dbReference type="Proteomes" id="UP001165080"/>
    </source>
</evidence>
<dbReference type="PANTHER" id="PTHR21227">
    <property type="entry name" value="TRNA-SPLICING ENDONUCLEASE SUBUNIT SEN2"/>
    <property type="match status" value="1"/>
</dbReference>
<dbReference type="OrthoDB" id="10249562at2759"/>
<dbReference type="CDD" id="cd22363">
    <property type="entry name" value="tRNA-intron_lyase_C"/>
    <property type="match status" value="1"/>
</dbReference>
<feature type="compositionally biased region" description="Basic and acidic residues" evidence="4">
    <location>
        <begin position="175"/>
        <end position="187"/>
    </location>
</feature>
<reference evidence="6 7" key="1">
    <citation type="journal article" date="2023" name="Commun. Biol.">
        <title>Reorganization of the ancestral sex-determining regions during the evolution of trioecy in Pleodorina starrii.</title>
        <authorList>
            <person name="Takahashi K."/>
            <person name="Suzuki S."/>
            <person name="Kawai-Toyooka H."/>
            <person name="Yamamoto K."/>
            <person name="Hamaji T."/>
            <person name="Ootsuki R."/>
            <person name="Yamaguchi H."/>
            <person name="Kawachi M."/>
            <person name="Higashiyama T."/>
            <person name="Nozaki H."/>
        </authorList>
    </citation>
    <scope>NUCLEOTIDE SEQUENCE [LARGE SCALE GENOMIC DNA]</scope>
    <source>
        <strain evidence="6 7">NIES-4479</strain>
    </source>
</reference>